<evidence type="ECO:0000313" key="3">
    <source>
        <dbReference type="Proteomes" id="UP000001683"/>
    </source>
</evidence>
<dbReference type="STRING" id="457570.Nther_0389"/>
<feature type="region of interest" description="Disordered" evidence="1">
    <location>
        <begin position="27"/>
        <end position="47"/>
    </location>
</feature>
<evidence type="ECO:0000313" key="2">
    <source>
        <dbReference type="EMBL" id="ACB83985.1"/>
    </source>
</evidence>
<dbReference type="OrthoDB" id="7854032at2"/>
<dbReference type="RefSeq" id="WP_012446872.1">
    <property type="nucleotide sequence ID" value="NC_010718.1"/>
</dbReference>
<reference evidence="2 3" key="1">
    <citation type="submission" date="2008-04" db="EMBL/GenBank/DDBJ databases">
        <title>Complete sequence of chromosome of Natranaerobius thermophilus JW/NM-WN-LF.</title>
        <authorList>
            <consortium name="US DOE Joint Genome Institute"/>
            <person name="Copeland A."/>
            <person name="Lucas S."/>
            <person name="Lapidus A."/>
            <person name="Glavina del Rio T."/>
            <person name="Dalin E."/>
            <person name="Tice H."/>
            <person name="Bruce D."/>
            <person name="Goodwin L."/>
            <person name="Pitluck S."/>
            <person name="Chertkov O."/>
            <person name="Brettin T."/>
            <person name="Detter J.C."/>
            <person name="Han C."/>
            <person name="Kuske C.R."/>
            <person name="Schmutz J."/>
            <person name="Larimer F."/>
            <person name="Land M."/>
            <person name="Hauser L."/>
            <person name="Kyrpides N."/>
            <person name="Lykidis A."/>
            <person name="Mesbah N.M."/>
            <person name="Wiegel J."/>
        </authorList>
    </citation>
    <scope>NUCLEOTIDE SEQUENCE [LARGE SCALE GENOMIC DNA]</scope>
    <source>
        <strain evidence="3">ATCC BAA-1301 / DSM 18059 / JW/NM-WN-LF</strain>
    </source>
</reference>
<reference evidence="2 3" key="2">
    <citation type="journal article" date="2011" name="J. Bacteriol.">
        <title>Complete genome sequence of the anaerobic, halophilic alkalithermophile Natranaerobius thermophilus JW/NM-WN-LF.</title>
        <authorList>
            <person name="Zhao B."/>
            <person name="Mesbah N.M."/>
            <person name="Dalin E."/>
            <person name="Goodwin L."/>
            <person name="Nolan M."/>
            <person name="Pitluck S."/>
            <person name="Chertkov O."/>
            <person name="Brettin T.S."/>
            <person name="Han J."/>
            <person name="Larimer F.W."/>
            <person name="Land M.L."/>
            <person name="Hauser L."/>
            <person name="Kyrpides N."/>
            <person name="Wiegel J."/>
        </authorList>
    </citation>
    <scope>NUCLEOTIDE SEQUENCE [LARGE SCALE GENOMIC DNA]</scope>
    <source>
        <strain evidence="3">ATCC BAA-1301 / DSM 18059 / JW/NM-WN-LF</strain>
    </source>
</reference>
<organism evidence="2 3">
    <name type="scientific">Natranaerobius thermophilus (strain ATCC BAA-1301 / DSM 18059 / JW/NM-WN-LF)</name>
    <dbReference type="NCBI Taxonomy" id="457570"/>
    <lineage>
        <taxon>Bacteria</taxon>
        <taxon>Bacillati</taxon>
        <taxon>Bacillota</taxon>
        <taxon>Clostridia</taxon>
        <taxon>Natranaerobiales</taxon>
        <taxon>Natranaerobiaceae</taxon>
        <taxon>Natranaerobius</taxon>
    </lineage>
</organism>
<keyword evidence="3" id="KW-1185">Reference proteome</keyword>
<dbReference type="InParanoid" id="B2A5F5"/>
<dbReference type="KEGG" id="nth:Nther_0389"/>
<dbReference type="Proteomes" id="UP000001683">
    <property type="component" value="Chromosome"/>
</dbReference>
<proteinExistence type="predicted"/>
<protein>
    <submittedName>
        <fullName evidence="2">Uncharacterized protein</fullName>
    </submittedName>
</protein>
<sequence length="189" mass="22386">MITKFDGMEILNRPIIEIEEKVKEMYEDRKNRDTHPEGEFDSKQRWTPDEHSEEAICCYSIRTPSASWPFSLIKHCRSKKHLKHLASETLVKASIIKIERMENIQDRLEIVKDLDNRICRIYDLQKEELVLTENHTNLIQNWHKAQLDELFFEQSDKRIQELDSQHGENNIANIKDLVQMIETAVNSDP</sequence>
<dbReference type="AlphaFoldDB" id="B2A5F5"/>
<name>B2A5F5_NATTJ</name>
<gene>
    <name evidence="2" type="ordered locus">Nther_0389</name>
</gene>
<evidence type="ECO:0000256" key="1">
    <source>
        <dbReference type="SAM" id="MobiDB-lite"/>
    </source>
</evidence>
<dbReference type="EMBL" id="CP001034">
    <property type="protein sequence ID" value="ACB83985.1"/>
    <property type="molecule type" value="Genomic_DNA"/>
</dbReference>
<accession>B2A5F5</accession>
<dbReference type="HOGENOM" id="CLU_1433119_0_0_9"/>